<keyword evidence="2" id="KW-0285">Flavoprotein</keyword>
<keyword evidence="6" id="KW-0560">Oxidoreductase</keyword>
<dbReference type="GO" id="GO:0016491">
    <property type="term" value="F:oxidoreductase activity"/>
    <property type="evidence" value="ECO:0007669"/>
    <property type="project" value="UniProtKB-KW"/>
</dbReference>
<dbReference type="Pfam" id="PF00970">
    <property type="entry name" value="FAD_binding_6"/>
    <property type="match status" value="1"/>
</dbReference>
<proteinExistence type="predicted"/>
<evidence type="ECO:0000256" key="3">
    <source>
        <dbReference type="ARBA" id="ARBA00022714"/>
    </source>
</evidence>
<dbReference type="EMBL" id="SWBO01000001">
    <property type="protein sequence ID" value="TKC03487.1"/>
    <property type="molecule type" value="Genomic_DNA"/>
</dbReference>
<evidence type="ECO:0000256" key="7">
    <source>
        <dbReference type="ARBA" id="ARBA00023004"/>
    </source>
</evidence>
<dbReference type="SUPFAM" id="SSF52343">
    <property type="entry name" value="Ferredoxin reductase-like, C-terminal NADP-linked domain"/>
    <property type="match status" value="1"/>
</dbReference>
<gene>
    <name evidence="11" type="ORF">FA045_02650</name>
</gene>
<dbReference type="InterPro" id="IPR001709">
    <property type="entry name" value="Flavoprot_Pyr_Nucl_cyt_Rdtase"/>
</dbReference>
<dbReference type="InterPro" id="IPR008333">
    <property type="entry name" value="Cbr1-like_FAD-bd_dom"/>
</dbReference>
<dbReference type="SUPFAM" id="SSF54292">
    <property type="entry name" value="2Fe-2S ferredoxin-like"/>
    <property type="match status" value="1"/>
</dbReference>
<dbReference type="Gene3D" id="3.40.50.80">
    <property type="entry name" value="Nucleotide-binding domain of ferredoxin-NADP reductase (FNR) module"/>
    <property type="match status" value="1"/>
</dbReference>
<evidence type="ECO:0000256" key="1">
    <source>
        <dbReference type="ARBA" id="ARBA00001974"/>
    </source>
</evidence>
<dbReference type="InterPro" id="IPR006058">
    <property type="entry name" value="2Fe2S_fd_BS"/>
</dbReference>
<dbReference type="InterPro" id="IPR001433">
    <property type="entry name" value="OxRdtase_FAD/NAD-bd"/>
</dbReference>
<dbReference type="InterPro" id="IPR039261">
    <property type="entry name" value="FNR_nucleotide-bd"/>
</dbReference>
<keyword evidence="8" id="KW-0411">Iron-sulfur</keyword>
<accession>A0A4U1CDV0</accession>
<dbReference type="InterPro" id="IPR017938">
    <property type="entry name" value="Riboflavin_synthase-like_b-brl"/>
</dbReference>
<dbReference type="InterPro" id="IPR050415">
    <property type="entry name" value="MRET"/>
</dbReference>
<evidence type="ECO:0000313" key="12">
    <source>
        <dbReference type="Proteomes" id="UP000310477"/>
    </source>
</evidence>
<evidence type="ECO:0000259" key="9">
    <source>
        <dbReference type="PROSITE" id="PS51085"/>
    </source>
</evidence>
<reference evidence="11 12" key="1">
    <citation type="submission" date="2019-04" db="EMBL/GenBank/DDBJ databases">
        <title>Pedobacter sp. AR-2-6 sp. nov., isolated from Arctic soil.</title>
        <authorList>
            <person name="Dahal R.H."/>
            <person name="Kim D.-U."/>
        </authorList>
    </citation>
    <scope>NUCLEOTIDE SEQUENCE [LARGE SCALE GENOMIC DNA]</scope>
    <source>
        <strain evidence="11 12">AR-2-6</strain>
    </source>
</reference>
<keyword evidence="4" id="KW-0479">Metal-binding</keyword>
<dbReference type="InterPro" id="IPR017927">
    <property type="entry name" value="FAD-bd_FR_type"/>
</dbReference>
<dbReference type="PROSITE" id="PS51384">
    <property type="entry name" value="FAD_FR"/>
    <property type="match status" value="1"/>
</dbReference>
<evidence type="ECO:0000256" key="8">
    <source>
        <dbReference type="ARBA" id="ARBA00023014"/>
    </source>
</evidence>
<keyword evidence="3" id="KW-0001">2Fe-2S</keyword>
<dbReference type="GO" id="GO:0046872">
    <property type="term" value="F:metal ion binding"/>
    <property type="evidence" value="ECO:0007669"/>
    <property type="project" value="UniProtKB-KW"/>
</dbReference>
<dbReference type="InterPro" id="IPR012675">
    <property type="entry name" value="Beta-grasp_dom_sf"/>
</dbReference>
<dbReference type="Gene3D" id="3.10.20.30">
    <property type="match status" value="1"/>
</dbReference>
<dbReference type="PRINTS" id="PR00371">
    <property type="entry name" value="FPNCR"/>
</dbReference>
<dbReference type="GO" id="GO:0051537">
    <property type="term" value="F:2 iron, 2 sulfur cluster binding"/>
    <property type="evidence" value="ECO:0007669"/>
    <property type="project" value="UniProtKB-KW"/>
</dbReference>
<dbReference type="RefSeq" id="WP_136874155.1">
    <property type="nucleotide sequence ID" value="NZ_SWBO01000001.1"/>
</dbReference>
<dbReference type="SUPFAM" id="SSF63380">
    <property type="entry name" value="Riboflavin synthase domain-like"/>
    <property type="match status" value="1"/>
</dbReference>
<dbReference type="PANTHER" id="PTHR47354">
    <property type="entry name" value="NADH OXIDOREDUCTASE HCR"/>
    <property type="match status" value="1"/>
</dbReference>
<keyword evidence="5" id="KW-0274">FAD</keyword>
<dbReference type="OrthoDB" id="9789468at2"/>
<dbReference type="InterPro" id="IPR036010">
    <property type="entry name" value="2Fe-2S_ferredoxin-like_sf"/>
</dbReference>
<dbReference type="AlphaFoldDB" id="A0A4U1CDV0"/>
<dbReference type="CDD" id="cd00207">
    <property type="entry name" value="fer2"/>
    <property type="match status" value="1"/>
</dbReference>
<feature type="domain" description="FAD-binding FR-type" evidence="10">
    <location>
        <begin position="1"/>
        <end position="104"/>
    </location>
</feature>
<evidence type="ECO:0000256" key="6">
    <source>
        <dbReference type="ARBA" id="ARBA00023002"/>
    </source>
</evidence>
<dbReference type="PROSITE" id="PS00197">
    <property type="entry name" value="2FE2S_FER_1"/>
    <property type="match status" value="1"/>
</dbReference>
<dbReference type="GO" id="GO:0050660">
    <property type="term" value="F:flavin adenine dinucleotide binding"/>
    <property type="evidence" value="ECO:0007669"/>
    <property type="project" value="TreeGrafter"/>
</dbReference>
<evidence type="ECO:0000256" key="5">
    <source>
        <dbReference type="ARBA" id="ARBA00022827"/>
    </source>
</evidence>
<keyword evidence="7" id="KW-0408">Iron</keyword>
<comment type="cofactor">
    <cofactor evidence="1">
        <name>FAD</name>
        <dbReference type="ChEBI" id="CHEBI:57692"/>
    </cofactor>
</comment>
<dbReference type="Pfam" id="PF00175">
    <property type="entry name" value="NAD_binding_1"/>
    <property type="match status" value="1"/>
</dbReference>
<dbReference type="PROSITE" id="PS51085">
    <property type="entry name" value="2FE2S_FER_2"/>
    <property type="match status" value="1"/>
</dbReference>
<dbReference type="InterPro" id="IPR001041">
    <property type="entry name" value="2Fe-2S_ferredoxin-type"/>
</dbReference>
<dbReference type="Gene3D" id="2.40.30.10">
    <property type="entry name" value="Translation factors"/>
    <property type="match status" value="1"/>
</dbReference>
<feature type="domain" description="2Fe-2S ferredoxin-type" evidence="9">
    <location>
        <begin position="256"/>
        <end position="343"/>
    </location>
</feature>
<evidence type="ECO:0000259" key="10">
    <source>
        <dbReference type="PROSITE" id="PS51384"/>
    </source>
</evidence>
<protein>
    <submittedName>
        <fullName evidence="11">Ferredoxin--NADP reductase</fullName>
    </submittedName>
</protein>
<comment type="caution">
    <text evidence="11">The sequence shown here is derived from an EMBL/GenBank/DDBJ whole genome shotgun (WGS) entry which is preliminary data.</text>
</comment>
<evidence type="ECO:0000313" key="11">
    <source>
        <dbReference type="EMBL" id="TKC03487.1"/>
    </source>
</evidence>
<keyword evidence="12" id="KW-1185">Reference proteome</keyword>
<organism evidence="11 12">
    <name type="scientific">Pedobacter cryotolerans</name>
    <dbReference type="NCBI Taxonomy" id="2571270"/>
    <lineage>
        <taxon>Bacteria</taxon>
        <taxon>Pseudomonadati</taxon>
        <taxon>Bacteroidota</taxon>
        <taxon>Sphingobacteriia</taxon>
        <taxon>Sphingobacteriales</taxon>
        <taxon>Sphingobacteriaceae</taxon>
        <taxon>Pedobacter</taxon>
    </lineage>
</organism>
<sequence length="343" mass="38799">MNTFTLKVIAIRKETADTITLCFKQPGLRKIKYQAGQYLTLIFRINGRRYIRPYSFSSAPATDSLLEITIKRVANGIVSNHIHDVIKIDDSIEVMQPMGDFVCETPSTQIFLWGVGSGITPLISLAKQIIATNPTCKVNLIYGNRNHMETIFFDQIQELQLKYKNQFVVKHFHTRMQINHDIPDLIEGRIDQEKAAQILAQLNCENESKHFICGPAGLKESVKAALALNQVPAFNIYAEDFELMKDPKDFESIHTQTIKIKFEQREYDLEVTKGKSILESALDAGIELPYSCQTGSCSTCKGKLIQGKAQMIGLINDRDDLLTDEYLVCCTHPLSEDVYIEID</sequence>
<name>A0A4U1CDV0_9SPHI</name>
<dbReference type="CDD" id="cd06214">
    <property type="entry name" value="PA_degradation_oxidoreductase_like"/>
    <property type="match status" value="1"/>
</dbReference>
<evidence type="ECO:0000256" key="4">
    <source>
        <dbReference type="ARBA" id="ARBA00022723"/>
    </source>
</evidence>
<dbReference type="Proteomes" id="UP000310477">
    <property type="component" value="Unassembled WGS sequence"/>
</dbReference>
<dbReference type="Pfam" id="PF00111">
    <property type="entry name" value="Fer2"/>
    <property type="match status" value="1"/>
</dbReference>
<dbReference type="PANTHER" id="PTHR47354:SF8">
    <property type="entry name" value="1,2-PHENYLACETYL-COA EPOXIDASE, SUBUNIT E"/>
    <property type="match status" value="1"/>
</dbReference>
<evidence type="ECO:0000256" key="2">
    <source>
        <dbReference type="ARBA" id="ARBA00022630"/>
    </source>
</evidence>